<evidence type="ECO:0000256" key="2">
    <source>
        <dbReference type="SAM" id="Phobius"/>
    </source>
</evidence>
<feature type="region of interest" description="Disordered" evidence="1">
    <location>
        <begin position="168"/>
        <end position="198"/>
    </location>
</feature>
<keyword evidence="4" id="KW-1185">Reference proteome</keyword>
<evidence type="ECO:0000313" key="4">
    <source>
        <dbReference type="Proteomes" id="UP001272052"/>
    </source>
</evidence>
<comment type="caution">
    <text evidence="3">The sequence shown here is derived from an EMBL/GenBank/DDBJ whole genome shotgun (WGS) entry which is preliminary data.</text>
</comment>
<dbReference type="RefSeq" id="WP_318786062.1">
    <property type="nucleotide sequence ID" value="NZ_JAWDKC010000020.1"/>
</dbReference>
<feature type="compositionally biased region" description="Basic and acidic residues" evidence="1">
    <location>
        <begin position="525"/>
        <end position="535"/>
    </location>
</feature>
<name>A0ABU3VR56_9EURY</name>
<keyword evidence="2" id="KW-1133">Transmembrane helix</keyword>
<gene>
    <name evidence="3" type="ORF">MmiAt1_12300</name>
</gene>
<feature type="transmembrane region" description="Helical" evidence="2">
    <location>
        <begin position="579"/>
        <end position="601"/>
    </location>
</feature>
<dbReference type="Proteomes" id="UP001272052">
    <property type="component" value="Unassembled WGS sequence"/>
</dbReference>
<keyword evidence="2" id="KW-0812">Transmembrane</keyword>
<reference evidence="3 4" key="1">
    <citation type="submission" date="2023-06" db="EMBL/GenBank/DDBJ databases">
        <title>Genome sequence of Methanimicrococcus sp. At1.</title>
        <authorList>
            <person name="Protasov E."/>
            <person name="Platt K."/>
            <person name="Poehlein A."/>
            <person name="Daniel R."/>
            <person name="Brune A."/>
        </authorList>
    </citation>
    <scope>NUCLEOTIDE SEQUENCE [LARGE SCALE GENOMIC DNA]</scope>
    <source>
        <strain evidence="3 4">At1</strain>
    </source>
</reference>
<sequence length="606" mass="60538">MKRNKISRILTIAGIACLMFVLMAGISTADPVPSGFNLADGDIIITVIDDTNVSLAHSSGQSDMVPTHKTINIYQTDSDTATTSNTISYNGDYTRVKLKLQINALNISNETLPAISLKNGANVNLILEGDNYLTGGTANDAGQAGLEVPEGCEITISSLSTEISNKGKLTAKGGGGHGGGGSGAAVGSGGGSDGSSGGSVGTITIKDNCVIEATGGGGSEGGGGAAIGSGGGGTGISCSGGSVGTITIEDNCVIKAIGGDSIGGGGGGGAAVGSGGGGRGSDGGFVENILINTDCDITATGGGGGGGGGGSAIGSGGGGDVYTDDEFIHHVGNGGSVTGTIQISGEKTDIIAVSGGIGRGAPGVGIDNDDEKAKVIIESGNVLILDQPETAMAEFKNEAGGEIYPISFTVMDNNNDENKLENVLVTAGAYKAETRADAKSRVGSSSDYYETGTVTMWLPSDGTTETSFSFDYNGDVTTYEHLVSTPRIDTIGNSFIPIYMTEITSKSNGGGSGFGSAKVVTAETETVKTDSKTEDGFGGVSTQDSGKTGSTDKTDLTDNTVDSENNGSENKTEKSGNQWIWIAVGGFLILVIAGVVGYVFLIKPKN</sequence>
<feature type="compositionally biased region" description="Gly residues" evidence="1">
    <location>
        <begin position="172"/>
        <end position="198"/>
    </location>
</feature>
<organism evidence="3 4">
    <name type="scientific">Methanimicrococcus hacksteinii</name>
    <dbReference type="NCBI Taxonomy" id="3028293"/>
    <lineage>
        <taxon>Archaea</taxon>
        <taxon>Methanobacteriati</taxon>
        <taxon>Methanobacteriota</taxon>
        <taxon>Stenosarchaea group</taxon>
        <taxon>Methanomicrobia</taxon>
        <taxon>Methanosarcinales</taxon>
        <taxon>Methanosarcinaceae</taxon>
        <taxon>Methanimicrococcus</taxon>
    </lineage>
</organism>
<evidence type="ECO:0000256" key="1">
    <source>
        <dbReference type="SAM" id="MobiDB-lite"/>
    </source>
</evidence>
<feature type="compositionally biased region" description="Polar residues" evidence="1">
    <location>
        <begin position="540"/>
        <end position="549"/>
    </location>
</feature>
<dbReference type="EMBL" id="JAWDKC010000020">
    <property type="protein sequence ID" value="MDV0445641.1"/>
    <property type="molecule type" value="Genomic_DNA"/>
</dbReference>
<accession>A0ABU3VR56</accession>
<feature type="region of interest" description="Disordered" evidence="1">
    <location>
        <begin position="524"/>
        <end position="574"/>
    </location>
</feature>
<proteinExistence type="predicted"/>
<protein>
    <submittedName>
        <fullName evidence="3">Uncharacterized protein</fullName>
    </submittedName>
</protein>
<keyword evidence="2" id="KW-0472">Membrane</keyword>
<evidence type="ECO:0000313" key="3">
    <source>
        <dbReference type="EMBL" id="MDV0445641.1"/>
    </source>
</evidence>
<feature type="compositionally biased region" description="Polar residues" evidence="1">
    <location>
        <begin position="557"/>
        <end position="569"/>
    </location>
</feature>